<gene>
    <name evidence="1" type="ORF">E8E13_000988</name>
</gene>
<proteinExistence type="predicted"/>
<keyword evidence="2" id="KW-1185">Reference proteome</keyword>
<evidence type="ECO:0000313" key="1">
    <source>
        <dbReference type="EMBL" id="KAF2993974.1"/>
    </source>
</evidence>
<dbReference type="OrthoDB" id="5134445at2759"/>
<sequence length="243" mass="28161">MPTLKYGTEVLDPITMPLPKLQRSASVPELGYDVNSSQPSSCPYEVGKTIRLCLDNRVVKAEIIKLFTPFTMAPAMIIRIYAPHMDLTGDFVLKVYDRSCTVECREEHNVPDWDIERDMEFMKSRFNRSPLGYVYDLIHSDSHQEYSADEELGTQEVIDEDSSGVDGCELEEFKVEHGMLKMYSHELEFYRRAREHDIDGEDVPRFFSTVRIPHGMYLDFLLNRYIWVLRLFSSPLDQPGSKS</sequence>
<accession>A0A9P4T454</accession>
<reference evidence="1" key="1">
    <citation type="submission" date="2019-04" db="EMBL/GenBank/DDBJ databases">
        <title>Sequencing of skin fungus with MAO and IRED activity.</title>
        <authorList>
            <person name="Marsaioli A.J."/>
            <person name="Bonatto J.M.C."/>
            <person name="Reis Junior O."/>
        </authorList>
    </citation>
    <scope>NUCLEOTIDE SEQUENCE</scope>
    <source>
        <strain evidence="1">30M1</strain>
    </source>
</reference>
<evidence type="ECO:0000313" key="2">
    <source>
        <dbReference type="Proteomes" id="UP000801428"/>
    </source>
</evidence>
<name>A0A9P4T454_CURKU</name>
<dbReference type="Proteomes" id="UP000801428">
    <property type="component" value="Unassembled WGS sequence"/>
</dbReference>
<protein>
    <submittedName>
        <fullName evidence="1">Uncharacterized protein</fullName>
    </submittedName>
</protein>
<dbReference type="EMBL" id="SWKU01000045">
    <property type="protein sequence ID" value="KAF2993974.1"/>
    <property type="molecule type" value="Genomic_DNA"/>
</dbReference>
<dbReference type="AlphaFoldDB" id="A0A9P4T454"/>
<organism evidence="1 2">
    <name type="scientific">Curvularia kusanoi</name>
    <name type="common">Cochliobolus kusanoi</name>
    <dbReference type="NCBI Taxonomy" id="90978"/>
    <lineage>
        <taxon>Eukaryota</taxon>
        <taxon>Fungi</taxon>
        <taxon>Dikarya</taxon>
        <taxon>Ascomycota</taxon>
        <taxon>Pezizomycotina</taxon>
        <taxon>Dothideomycetes</taxon>
        <taxon>Pleosporomycetidae</taxon>
        <taxon>Pleosporales</taxon>
        <taxon>Pleosporineae</taxon>
        <taxon>Pleosporaceae</taxon>
        <taxon>Curvularia</taxon>
    </lineage>
</organism>
<comment type="caution">
    <text evidence="1">The sequence shown here is derived from an EMBL/GenBank/DDBJ whole genome shotgun (WGS) entry which is preliminary data.</text>
</comment>